<dbReference type="RefSeq" id="XP_007417384.1">
    <property type="nucleotide sequence ID" value="XM_007417322.1"/>
</dbReference>
<dbReference type="KEGG" id="mlr:MELLADRAFT_112798"/>
<dbReference type="OrthoDB" id="3253684at2759"/>
<reference evidence="4" key="1">
    <citation type="journal article" date="2011" name="Proc. Natl. Acad. Sci. U.S.A.">
        <title>Obligate biotrophy features unraveled by the genomic analysis of rust fungi.</title>
        <authorList>
            <person name="Duplessis S."/>
            <person name="Cuomo C.A."/>
            <person name="Lin Y.-C."/>
            <person name="Aerts A."/>
            <person name="Tisserant E."/>
            <person name="Veneault-Fourrey C."/>
            <person name="Joly D.L."/>
            <person name="Hacquard S."/>
            <person name="Amselem J."/>
            <person name="Cantarel B.L."/>
            <person name="Chiu R."/>
            <person name="Coutinho P.M."/>
            <person name="Feau N."/>
            <person name="Field M."/>
            <person name="Frey P."/>
            <person name="Gelhaye E."/>
            <person name="Goldberg J."/>
            <person name="Grabherr M.G."/>
            <person name="Kodira C.D."/>
            <person name="Kohler A."/>
            <person name="Kuees U."/>
            <person name="Lindquist E.A."/>
            <person name="Lucas S.M."/>
            <person name="Mago R."/>
            <person name="Mauceli E."/>
            <person name="Morin E."/>
            <person name="Murat C."/>
            <person name="Pangilinan J.L."/>
            <person name="Park R."/>
            <person name="Pearson M."/>
            <person name="Quesneville H."/>
            <person name="Rouhier N."/>
            <person name="Sakthikumar S."/>
            <person name="Salamov A.A."/>
            <person name="Schmutz J."/>
            <person name="Selles B."/>
            <person name="Shapiro H."/>
            <person name="Tanguay P."/>
            <person name="Tuskan G.A."/>
            <person name="Henrissat B."/>
            <person name="Van de Peer Y."/>
            <person name="Rouze P."/>
            <person name="Ellis J.G."/>
            <person name="Dodds P.N."/>
            <person name="Schein J.E."/>
            <person name="Zhong S."/>
            <person name="Hamelin R.C."/>
            <person name="Grigoriev I.V."/>
            <person name="Szabo L.J."/>
            <person name="Martin F."/>
        </authorList>
    </citation>
    <scope>NUCLEOTIDE SEQUENCE [LARGE SCALE GENOMIC DNA]</scope>
    <source>
        <strain evidence="4">98AG31 / pathotype 3-4-7</strain>
    </source>
</reference>
<dbReference type="GeneID" id="18924792"/>
<evidence type="ECO:0000313" key="4">
    <source>
        <dbReference type="Proteomes" id="UP000001072"/>
    </source>
</evidence>
<dbReference type="InterPro" id="IPR041320">
    <property type="entry name" value="CxC1"/>
</dbReference>
<dbReference type="HOGENOM" id="CLU_011407_5_1_1"/>
<dbReference type="InParanoid" id="F4S7M9"/>
<evidence type="ECO:0000259" key="2">
    <source>
        <dbReference type="Pfam" id="PF18802"/>
    </source>
</evidence>
<organism evidence="4">
    <name type="scientific">Melampsora larici-populina (strain 98AG31 / pathotype 3-4-7)</name>
    <name type="common">Poplar leaf rust fungus</name>
    <dbReference type="NCBI Taxonomy" id="747676"/>
    <lineage>
        <taxon>Eukaryota</taxon>
        <taxon>Fungi</taxon>
        <taxon>Dikarya</taxon>
        <taxon>Basidiomycota</taxon>
        <taxon>Pucciniomycotina</taxon>
        <taxon>Pucciniomycetes</taxon>
        <taxon>Pucciniales</taxon>
        <taxon>Melampsoraceae</taxon>
        <taxon>Melampsora</taxon>
    </lineage>
</organism>
<gene>
    <name evidence="3" type="ORF">MELLADRAFT_112798</name>
</gene>
<dbReference type="Pfam" id="PF18802">
    <property type="entry name" value="CxC1"/>
    <property type="match status" value="1"/>
</dbReference>
<sequence length="666" mass="76339">MPSQRRIFGLNHRPKQPKPSTPRQHQLVRSRQRDLAHAEASNAAFLQQINVERNLQAGEGPLGDEDGGVAMDFVVENDQHGEEEEEEAVVSEEEIDLNRFMPGPGAPNVNDDADDALLAALRRQAHLEDRLAHEKKWLWQYAIMLPTYLQNRLETKDWGDQEKWNLDLRPACHCTIRTERDIDLVDLLTRRRTKVSFCKNCDLSAPQRLLQMGYMAASPSRPRTAFSLRLLVHHHAQWIRFAVPTEGFCEALDSTLDHSSPVILTSKGRVLQLYFVTVSFMATQTEKYRLELPEADKALENHARANVMHTAEYCQDQWDRQRAQQLKAISVKTKEKRERLGVFQKLIDLNAMKVPVRTAEQREDLLNLPRSLVALESKIQELADELGNAELLNNRQGSTVRVKAILSIQVALGFLYEAAVDLMQENAHAATRTGATQQPQNEKLRQKKRAQLKKKLATYIRHASKYNRRFRPHHRLLEPTLDEVMAMDLLDPFWDEVALNHPDEPWATCESTKNGIIALRSRFASEEELRRLGREVRQLMGWAVDYQARIDQAKPNEGLMPLKTHEFHVIQSTCEFVEGSADGDPILIHAWQDIMAHTSGTWAEILGEPILWADGDYDEEAGFFTDHEIKAHIWKSNAMSDRQKRNRKVVNSEGIRCLLAQFNGRT</sequence>
<dbReference type="PANTHER" id="PTHR33096:SF1">
    <property type="entry name" value="CXC1-LIKE CYSTEINE CLUSTER ASSOCIATED WITH KDZ TRANSPOSASES DOMAIN-CONTAINING PROTEIN"/>
    <property type="match status" value="1"/>
</dbReference>
<dbReference type="VEuPathDB" id="FungiDB:MELLADRAFT_112798"/>
<dbReference type="AlphaFoldDB" id="F4S7M9"/>
<feature type="region of interest" description="Disordered" evidence="1">
    <location>
        <begin position="1"/>
        <end position="38"/>
    </location>
</feature>
<dbReference type="PANTHER" id="PTHR33096">
    <property type="entry name" value="CXC2 DOMAIN-CONTAINING PROTEIN"/>
    <property type="match status" value="1"/>
</dbReference>
<evidence type="ECO:0000313" key="3">
    <source>
        <dbReference type="EMBL" id="EGF99350.1"/>
    </source>
</evidence>
<keyword evidence="4" id="KW-1185">Reference proteome</keyword>
<dbReference type="Proteomes" id="UP000001072">
    <property type="component" value="Unassembled WGS sequence"/>
</dbReference>
<proteinExistence type="predicted"/>
<protein>
    <recommendedName>
        <fullName evidence="2">CxC1-like cysteine cluster associated with KDZ transposases domain-containing protein</fullName>
    </recommendedName>
</protein>
<name>F4S7M9_MELLP</name>
<accession>F4S7M9</accession>
<evidence type="ECO:0000256" key="1">
    <source>
        <dbReference type="SAM" id="MobiDB-lite"/>
    </source>
</evidence>
<feature type="domain" description="CxC1-like cysteine cluster associated with KDZ transposases" evidence="2">
    <location>
        <begin position="158"/>
        <end position="260"/>
    </location>
</feature>
<dbReference type="EMBL" id="GL883160">
    <property type="protein sequence ID" value="EGF99350.1"/>
    <property type="molecule type" value="Genomic_DNA"/>
</dbReference>